<evidence type="ECO:0000313" key="2">
    <source>
        <dbReference type="EMBL" id="KFH43912.1"/>
    </source>
</evidence>
<comment type="caution">
    <text evidence="2">The sequence shown here is derived from an EMBL/GenBank/DDBJ whole genome shotgun (WGS) entry which is preliminary data.</text>
</comment>
<reference evidence="3" key="1">
    <citation type="journal article" date="2014" name="Genome Announc.">
        <title>Genome sequence and annotation of Acremonium chrysogenum, producer of the beta-lactam antibiotic cephalosporin C.</title>
        <authorList>
            <person name="Terfehr D."/>
            <person name="Dahlmann T.A."/>
            <person name="Specht T."/>
            <person name="Zadra I."/>
            <person name="Kuernsteiner H."/>
            <person name="Kueck U."/>
        </authorList>
    </citation>
    <scope>NUCLEOTIDE SEQUENCE [LARGE SCALE GENOMIC DNA]</scope>
    <source>
        <strain evidence="3">ATCC 11550 / CBS 779.69 / DSM 880 / IAM 14645 / JCM 23072 / IMI 49137</strain>
    </source>
</reference>
<protein>
    <submittedName>
        <fullName evidence="2">Uncharacterized protein</fullName>
    </submittedName>
</protein>
<keyword evidence="3" id="KW-1185">Reference proteome</keyword>
<evidence type="ECO:0000313" key="3">
    <source>
        <dbReference type="Proteomes" id="UP000029964"/>
    </source>
</evidence>
<organism evidence="2 3">
    <name type="scientific">Hapsidospora chrysogenum (strain ATCC 11550 / CBS 779.69 / DSM 880 / IAM 14645 / JCM 23072 / IMI 49137)</name>
    <name type="common">Acremonium chrysogenum</name>
    <dbReference type="NCBI Taxonomy" id="857340"/>
    <lineage>
        <taxon>Eukaryota</taxon>
        <taxon>Fungi</taxon>
        <taxon>Dikarya</taxon>
        <taxon>Ascomycota</taxon>
        <taxon>Pezizomycotina</taxon>
        <taxon>Sordariomycetes</taxon>
        <taxon>Hypocreomycetidae</taxon>
        <taxon>Hypocreales</taxon>
        <taxon>Bionectriaceae</taxon>
        <taxon>Hapsidospora</taxon>
    </lineage>
</organism>
<gene>
    <name evidence="2" type="ORF">ACRE_053280</name>
</gene>
<accession>A0A086T3I0</accession>
<dbReference type="HOGENOM" id="CLU_111200_0_0_1"/>
<proteinExistence type="predicted"/>
<dbReference type="EMBL" id="JPKY01000059">
    <property type="protein sequence ID" value="KFH43912.1"/>
    <property type="molecule type" value="Genomic_DNA"/>
</dbReference>
<evidence type="ECO:0000256" key="1">
    <source>
        <dbReference type="SAM" id="MobiDB-lite"/>
    </source>
</evidence>
<dbReference type="STRING" id="857340.A0A086T3I0"/>
<dbReference type="AlphaFoldDB" id="A0A086T3I0"/>
<feature type="region of interest" description="Disordered" evidence="1">
    <location>
        <begin position="181"/>
        <end position="209"/>
    </location>
</feature>
<name>A0A086T3I0_HAPC1</name>
<dbReference type="Proteomes" id="UP000029964">
    <property type="component" value="Unassembled WGS sequence"/>
</dbReference>
<sequence length="227" mass="24240">MSRIAAPSKQLARSINTAASAAVRATGSPLEHNAGATLMPKYADLLRNRRSVEHTDSSRGLTTNHRPTPQPSIANRSKPLMQTFHTSPSSSSPTATANSLDSTVLPSFELLHSHNTGYKGPDEPRIPITPDNMSSYLETSEAPVQKPQPTILAADPDKVESASHLAKVDTVGLDGVELKFVHHEDPARSSSSSQHANPDEPQGGMLRDLWKGMVDDIFGGPPAKKAA</sequence>
<feature type="compositionally biased region" description="Polar residues" evidence="1">
    <location>
        <begin position="58"/>
        <end position="75"/>
    </location>
</feature>
<feature type="region of interest" description="Disordered" evidence="1">
    <location>
        <begin position="52"/>
        <end position="76"/>
    </location>
</feature>
<dbReference type="OrthoDB" id="3993201at2759"/>